<feature type="non-terminal residue" evidence="4">
    <location>
        <position position="1"/>
    </location>
</feature>
<dbReference type="SUPFAM" id="SSF50978">
    <property type="entry name" value="WD40 repeat-like"/>
    <property type="match status" value="1"/>
</dbReference>
<dbReference type="SMART" id="SM00320">
    <property type="entry name" value="WD40"/>
    <property type="match status" value="2"/>
</dbReference>
<evidence type="ECO:0000256" key="1">
    <source>
        <dbReference type="ARBA" id="ARBA00022574"/>
    </source>
</evidence>
<evidence type="ECO:0000256" key="3">
    <source>
        <dbReference type="PROSITE-ProRule" id="PRU00221"/>
    </source>
</evidence>
<evidence type="ECO:0000313" key="4">
    <source>
        <dbReference type="EMBL" id="KAK0627383.1"/>
    </source>
</evidence>
<dbReference type="PANTHER" id="PTHR19848:SF8">
    <property type="entry name" value="F-BOX AND WD REPEAT DOMAIN CONTAINING 7"/>
    <property type="match status" value="1"/>
</dbReference>
<reference evidence="4" key="1">
    <citation type="submission" date="2023-06" db="EMBL/GenBank/DDBJ databases">
        <title>Genome-scale phylogeny and comparative genomics of the fungal order Sordariales.</title>
        <authorList>
            <consortium name="Lawrence Berkeley National Laboratory"/>
            <person name="Hensen N."/>
            <person name="Bonometti L."/>
            <person name="Westerberg I."/>
            <person name="Brannstrom I.O."/>
            <person name="Guillou S."/>
            <person name="Cros-Aarteil S."/>
            <person name="Calhoun S."/>
            <person name="Haridas S."/>
            <person name="Kuo A."/>
            <person name="Mondo S."/>
            <person name="Pangilinan J."/>
            <person name="Riley R."/>
            <person name="Labutti K."/>
            <person name="Andreopoulos B."/>
            <person name="Lipzen A."/>
            <person name="Chen C."/>
            <person name="Yanf M."/>
            <person name="Daum C."/>
            <person name="Ng V."/>
            <person name="Clum A."/>
            <person name="Steindorff A."/>
            <person name="Ohm R."/>
            <person name="Martin F."/>
            <person name="Silar P."/>
            <person name="Natvig D."/>
            <person name="Lalanne C."/>
            <person name="Gautier V."/>
            <person name="Ament-Velasquez S.L."/>
            <person name="Kruys A."/>
            <person name="Hutchinson M.I."/>
            <person name="Powell A.J."/>
            <person name="Barry K."/>
            <person name="Miller A.N."/>
            <person name="Grigoriev I.V."/>
            <person name="Debuchy R."/>
            <person name="Gladieux P."/>
            <person name="Thoren M.H."/>
            <person name="Johannesson H."/>
        </authorList>
    </citation>
    <scope>NUCLEOTIDE SEQUENCE</scope>
    <source>
        <strain evidence="4">CBS 606.72</strain>
    </source>
</reference>
<feature type="repeat" description="WD" evidence="3">
    <location>
        <begin position="29"/>
        <end position="70"/>
    </location>
</feature>
<dbReference type="Proteomes" id="UP001175000">
    <property type="component" value="Unassembled WGS sequence"/>
</dbReference>
<dbReference type="InterPro" id="IPR015943">
    <property type="entry name" value="WD40/YVTN_repeat-like_dom_sf"/>
</dbReference>
<feature type="repeat" description="WD" evidence="3">
    <location>
        <begin position="1"/>
        <end position="28"/>
    </location>
</feature>
<proteinExistence type="predicted"/>
<accession>A0AA40C7T6</accession>
<dbReference type="AlphaFoldDB" id="A0AA40C7T6"/>
<dbReference type="PROSITE" id="PS50294">
    <property type="entry name" value="WD_REPEATS_REGION"/>
    <property type="match status" value="3"/>
</dbReference>
<dbReference type="PROSITE" id="PS50082">
    <property type="entry name" value="WD_REPEATS_2"/>
    <property type="match status" value="3"/>
</dbReference>
<dbReference type="InterPro" id="IPR036322">
    <property type="entry name" value="WD40_repeat_dom_sf"/>
</dbReference>
<dbReference type="EMBL" id="JAULSU010000002">
    <property type="protein sequence ID" value="KAK0627383.1"/>
    <property type="molecule type" value="Genomic_DNA"/>
</dbReference>
<name>A0AA40C7T6_9PEZI</name>
<evidence type="ECO:0000256" key="2">
    <source>
        <dbReference type="ARBA" id="ARBA00022737"/>
    </source>
</evidence>
<dbReference type="InterPro" id="IPR020472">
    <property type="entry name" value="WD40_PAC1"/>
</dbReference>
<protein>
    <submittedName>
        <fullName evidence="4">WD40-repeat-containing domain protein</fullName>
    </submittedName>
</protein>
<dbReference type="Gene3D" id="2.130.10.10">
    <property type="entry name" value="YVTN repeat-like/Quinoprotein amine dehydrogenase"/>
    <property type="match status" value="1"/>
</dbReference>
<keyword evidence="2" id="KW-0677">Repeat</keyword>
<evidence type="ECO:0000313" key="5">
    <source>
        <dbReference type="Proteomes" id="UP001175000"/>
    </source>
</evidence>
<organism evidence="4 5">
    <name type="scientific">Immersiella caudata</name>
    <dbReference type="NCBI Taxonomy" id="314043"/>
    <lineage>
        <taxon>Eukaryota</taxon>
        <taxon>Fungi</taxon>
        <taxon>Dikarya</taxon>
        <taxon>Ascomycota</taxon>
        <taxon>Pezizomycotina</taxon>
        <taxon>Sordariomycetes</taxon>
        <taxon>Sordariomycetidae</taxon>
        <taxon>Sordariales</taxon>
        <taxon>Lasiosphaeriaceae</taxon>
        <taxon>Immersiella</taxon>
    </lineage>
</organism>
<dbReference type="PRINTS" id="PR00320">
    <property type="entry name" value="GPROTEINBRPT"/>
</dbReference>
<keyword evidence="5" id="KW-1185">Reference proteome</keyword>
<comment type="caution">
    <text evidence="4">The sequence shown here is derived from an EMBL/GenBank/DDBJ whole genome shotgun (WGS) entry which is preliminary data.</text>
</comment>
<feature type="non-terminal residue" evidence="4">
    <location>
        <position position="104"/>
    </location>
</feature>
<dbReference type="PROSITE" id="PS00678">
    <property type="entry name" value="WD_REPEATS_1"/>
    <property type="match status" value="1"/>
</dbReference>
<dbReference type="Pfam" id="PF00400">
    <property type="entry name" value="WD40"/>
    <property type="match status" value="3"/>
</dbReference>
<dbReference type="InterPro" id="IPR001680">
    <property type="entry name" value="WD40_rpt"/>
</dbReference>
<dbReference type="PANTHER" id="PTHR19848">
    <property type="entry name" value="WD40 REPEAT PROTEIN"/>
    <property type="match status" value="1"/>
</dbReference>
<keyword evidence="1 3" id="KW-0853">WD repeat</keyword>
<dbReference type="InterPro" id="IPR019775">
    <property type="entry name" value="WD40_repeat_CS"/>
</dbReference>
<gene>
    <name evidence="4" type="ORF">B0T14DRAFT_413197</name>
</gene>
<feature type="repeat" description="WD" evidence="3">
    <location>
        <begin position="73"/>
        <end position="104"/>
    </location>
</feature>
<sequence>PDSTLLASGSMDETVAIWDALTGSLLKRINNQSSGVNTVAFSPDGSLIATGAVDRMVRLWNVHSKSKKLHAMLDGHLCCINPVRFSPDGKHIVSGSDDMTVKLW</sequence>